<reference evidence="1" key="1">
    <citation type="submission" date="2019-08" db="EMBL/GenBank/DDBJ databases">
        <authorList>
            <person name="Kucharzyk K."/>
            <person name="Murdoch R.W."/>
            <person name="Higgins S."/>
            <person name="Loffler F."/>
        </authorList>
    </citation>
    <scope>NUCLEOTIDE SEQUENCE</scope>
</reference>
<dbReference type="EMBL" id="VSSQ01002920">
    <property type="protein sequence ID" value="MPM18099.1"/>
    <property type="molecule type" value="Genomic_DNA"/>
</dbReference>
<evidence type="ECO:0000313" key="1">
    <source>
        <dbReference type="EMBL" id="MPM18099.1"/>
    </source>
</evidence>
<sequence length="66" mass="7883">MKKHPNADMIPDKAIVTIYYNDGEVGTYGIVKGIDLLYLLRDWEYDKEFGMWFREKRDYAYDVKAI</sequence>
<dbReference type="AlphaFoldDB" id="A0A644XPM4"/>
<comment type="caution">
    <text evidence="1">The sequence shown here is derived from an EMBL/GenBank/DDBJ whole genome shotgun (WGS) entry which is preliminary data.</text>
</comment>
<organism evidence="1">
    <name type="scientific">bioreactor metagenome</name>
    <dbReference type="NCBI Taxonomy" id="1076179"/>
    <lineage>
        <taxon>unclassified sequences</taxon>
        <taxon>metagenomes</taxon>
        <taxon>ecological metagenomes</taxon>
    </lineage>
</organism>
<proteinExistence type="predicted"/>
<accession>A0A644XPM4</accession>
<protein>
    <submittedName>
        <fullName evidence="1">Uncharacterized protein</fullName>
    </submittedName>
</protein>
<gene>
    <name evidence="1" type="ORF">SDC9_64505</name>
</gene>
<name>A0A644XPM4_9ZZZZ</name>